<dbReference type="InterPro" id="IPR005119">
    <property type="entry name" value="LysR_subst-bd"/>
</dbReference>
<evidence type="ECO:0000313" key="7">
    <source>
        <dbReference type="Proteomes" id="UP001597264"/>
    </source>
</evidence>
<dbReference type="Proteomes" id="UP001597264">
    <property type="component" value="Unassembled WGS sequence"/>
</dbReference>
<sequence length="313" mass="35315">MARTQTALLGQLSDIDLRLLRVFRAVAEAGGFSAAELELNVGRSTISRHIKDLEVRLGVTLCQRGRGGFALTREGQQIYQATLRLLASLDTFRGEVADVHRRMTGHIALALFDKMVTNPNARIGEALSRFDDLAPEVTLDIHIEPINEIERGVMEGRFQLGVIPAHRASPSLEYQHLFYEQMYLYCGYRHPLFDTADISIDDDAIRNCKYAGLGYHSPNMEVGNRLGLERAITVNDQEAIAHCLQSGRYIGYLPDHYAETFIKKGEIRAICPQRYQYECDFVAIQRLSPKPSRIVSTLWECLKAEHYAGSGWK</sequence>
<dbReference type="Pfam" id="PF03466">
    <property type="entry name" value="LysR_substrate"/>
    <property type="match status" value="1"/>
</dbReference>
<dbReference type="SUPFAM" id="SSF46785">
    <property type="entry name" value="Winged helix' DNA-binding domain"/>
    <property type="match status" value="1"/>
</dbReference>
<dbReference type="InterPro" id="IPR036388">
    <property type="entry name" value="WH-like_DNA-bd_sf"/>
</dbReference>
<keyword evidence="2" id="KW-0805">Transcription regulation</keyword>
<dbReference type="PANTHER" id="PTHR30126:SF98">
    <property type="entry name" value="HTH-TYPE TRANSCRIPTIONAL ACTIVATOR BAUR"/>
    <property type="match status" value="1"/>
</dbReference>
<dbReference type="Gene3D" id="3.40.190.290">
    <property type="match status" value="1"/>
</dbReference>
<evidence type="ECO:0000256" key="3">
    <source>
        <dbReference type="ARBA" id="ARBA00023125"/>
    </source>
</evidence>
<dbReference type="InterPro" id="IPR036390">
    <property type="entry name" value="WH_DNA-bd_sf"/>
</dbReference>
<keyword evidence="3" id="KW-0238">DNA-binding</keyword>
<dbReference type="SUPFAM" id="SSF53850">
    <property type="entry name" value="Periplasmic binding protein-like II"/>
    <property type="match status" value="1"/>
</dbReference>
<evidence type="ECO:0000256" key="4">
    <source>
        <dbReference type="ARBA" id="ARBA00023163"/>
    </source>
</evidence>
<evidence type="ECO:0000256" key="1">
    <source>
        <dbReference type="ARBA" id="ARBA00009437"/>
    </source>
</evidence>
<evidence type="ECO:0000259" key="5">
    <source>
        <dbReference type="PROSITE" id="PS50931"/>
    </source>
</evidence>
<dbReference type="Pfam" id="PF00126">
    <property type="entry name" value="HTH_1"/>
    <property type="match status" value="1"/>
</dbReference>
<dbReference type="Gene3D" id="1.10.10.10">
    <property type="entry name" value="Winged helix-like DNA-binding domain superfamily/Winged helix DNA-binding domain"/>
    <property type="match status" value="1"/>
</dbReference>
<evidence type="ECO:0000256" key="2">
    <source>
        <dbReference type="ARBA" id="ARBA00023015"/>
    </source>
</evidence>
<accession>A0ABW3U8W2</accession>
<dbReference type="InterPro" id="IPR000847">
    <property type="entry name" value="LysR_HTH_N"/>
</dbReference>
<feature type="domain" description="HTH lysR-type" evidence="5">
    <location>
        <begin position="15"/>
        <end position="72"/>
    </location>
</feature>
<gene>
    <name evidence="6" type="ORF">ACFQ2X_04860</name>
</gene>
<organism evidence="6 7">
    <name type="scientific">Microbulbifer celer</name>
    <dbReference type="NCBI Taxonomy" id="435905"/>
    <lineage>
        <taxon>Bacteria</taxon>
        <taxon>Pseudomonadati</taxon>
        <taxon>Pseudomonadota</taxon>
        <taxon>Gammaproteobacteria</taxon>
        <taxon>Cellvibrionales</taxon>
        <taxon>Microbulbiferaceae</taxon>
        <taxon>Microbulbifer</taxon>
    </lineage>
</organism>
<keyword evidence="7" id="KW-1185">Reference proteome</keyword>
<name>A0ABW3U8W2_9GAMM</name>
<dbReference type="PANTHER" id="PTHR30126">
    <property type="entry name" value="HTH-TYPE TRANSCRIPTIONAL REGULATOR"/>
    <property type="match status" value="1"/>
</dbReference>
<evidence type="ECO:0000313" key="6">
    <source>
        <dbReference type="EMBL" id="MFD1215921.1"/>
    </source>
</evidence>
<keyword evidence="4" id="KW-0804">Transcription</keyword>
<dbReference type="PROSITE" id="PS50931">
    <property type="entry name" value="HTH_LYSR"/>
    <property type="match status" value="1"/>
</dbReference>
<reference evidence="7" key="1">
    <citation type="journal article" date="2019" name="Int. J. Syst. Evol. Microbiol.">
        <title>The Global Catalogue of Microorganisms (GCM) 10K type strain sequencing project: providing services to taxonomists for standard genome sequencing and annotation.</title>
        <authorList>
            <consortium name="The Broad Institute Genomics Platform"/>
            <consortium name="The Broad Institute Genome Sequencing Center for Infectious Disease"/>
            <person name="Wu L."/>
            <person name="Ma J."/>
        </authorList>
    </citation>
    <scope>NUCLEOTIDE SEQUENCE [LARGE SCALE GENOMIC DNA]</scope>
    <source>
        <strain evidence="7">CCUG 54356</strain>
    </source>
</reference>
<dbReference type="EMBL" id="JBHTLR010000005">
    <property type="protein sequence ID" value="MFD1215921.1"/>
    <property type="molecule type" value="Genomic_DNA"/>
</dbReference>
<comment type="similarity">
    <text evidence="1">Belongs to the LysR transcriptional regulatory family.</text>
</comment>
<protein>
    <submittedName>
        <fullName evidence="6">LysR family transcriptional regulator</fullName>
    </submittedName>
</protein>
<comment type="caution">
    <text evidence="6">The sequence shown here is derived from an EMBL/GenBank/DDBJ whole genome shotgun (WGS) entry which is preliminary data.</text>
</comment>
<proteinExistence type="inferred from homology"/>
<dbReference type="CDD" id="cd05466">
    <property type="entry name" value="PBP2_LTTR_substrate"/>
    <property type="match status" value="1"/>
</dbReference>
<dbReference type="RefSeq" id="WP_230436255.1">
    <property type="nucleotide sequence ID" value="NZ_CP087715.1"/>
</dbReference>